<dbReference type="AlphaFoldDB" id="A0A2M7REL1"/>
<evidence type="ECO:0000313" key="3">
    <source>
        <dbReference type="Proteomes" id="UP000228689"/>
    </source>
</evidence>
<gene>
    <name evidence="2" type="ORF">COY67_01200</name>
</gene>
<keyword evidence="1" id="KW-1133">Transmembrane helix</keyword>
<dbReference type="EMBL" id="PFMC01000029">
    <property type="protein sequence ID" value="PIY95200.1"/>
    <property type="molecule type" value="Genomic_DNA"/>
</dbReference>
<keyword evidence="1" id="KW-0812">Transmembrane</keyword>
<keyword evidence="1" id="KW-0472">Membrane</keyword>
<dbReference type="Proteomes" id="UP000228689">
    <property type="component" value="Unassembled WGS sequence"/>
</dbReference>
<proteinExistence type="predicted"/>
<feature type="transmembrane region" description="Helical" evidence="1">
    <location>
        <begin position="35"/>
        <end position="52"/>
    </location>
</feature>
<organism evidence="2 3">
    <name type="scientific">Candidatus Komeilibacteria bacterium CG_4_10_14_0_8_um_filter_37_78</name>
    <dbReference type="NCBI Taxonomy" id="1974471"/>
    <lineage>
        <taxon>Bacteria</taxon>
        <taxon>Candidatus Komeiliibacteriota</taxon>
    </lineage>
</organism>
<evidence type="ECO:0000256" key="1">
    <source>
        <dbReference type="SAM" id="Phobius"/>
    </source>
</evidence>
<sequence>MPTLESLQNEINKINEHNRRVEMNKSWETSLTRKIIIVILTYIVIIIFFYMAELPKPFINSIVPALAFVLSTATIPYFKKVWIKINQKK</sequence>
<protein>
    <submittedName>
        <fullName evidence="2">Uncharacterized protein</fullName>
    </submittedName>
</protein>
<accession>A0A2M7REL1</accession>
<comment type="caution">
    <text evidence="2">The sequence shown here is derived from an EMBL/GenBank/DDBJ whole genome shotgun (WGS) entry which is preliminary data.</text>
</comment>
<reference evidence="3" key="1">
    <citation type="submission" date="2017-09" db="EMBL/GenBank/DDBJ databases">
        <title>Depth-based differentiation of microbial function through sediment-hosted aquifers and enrichment of novel symbionts in the deep terrestrial subsurface.</title>
        <authorList>
            <person name="Probst A.J."/>
            <person name="Ladd B."/>
            <person name="Jarett J.K."/>
            <person name="Geller-Mcgrath D.E."/>
            <person name="Sieber C.M.K."/>
            <person name="Emerson J.B."/>
            <person name="Anantharaman K."/>
            <person name="Thomas B.C."/>
            <person name="Malmstrom R."/>
            <person name="Stieglmeier M."/>
            <person name="Klingl A."/>
            <person name="Woyke T."/>
            <person name="Ryan C.M."/>
            <person name="Banfield J.F."/>
        </authorList>
    </citation>
    <scope>NUCLEOTIDE SEQUENCE [LARGE SCALE GENOMIC DNA]</scope>
</reference>
<evidence type="ECO:0000313" key="2">
    <source>
        <dbReference type="EMBL" id="PIY95200.1"/>
    </source>
</evidence>
<name>A0A2M7REL1_9BACT</name>
<feature type="transmembrane region" description="Helical" evidence="1">
    <location>
        <begin position="58"/>
        <end position="78"/>
    </location>
</feature>